<dbReference type="EMBL" id="BMLZ01000029">
    <property type="protein sequence ID" value="GGP30500.1"/>
    <property type="molecule type" value="Genomic_DNA"/>
</dbReference>
<dbReference type="AlphaFoldDB" id="A0AAV4KBG3"/>
<dbReference type="PROSITE" id="PS51257">
    <property type="entry name" value="PROKAR_LIPOPROTEIN"/>
    <property type="match status" value="1"/>
</dbReference>
<dbReference type="Proteomes" id="UP000630135">
    <property type="component" value="Unassembled WGS sequence"/>
</dbReference>
<reference evidence="3" key="4">
    <citation type="submission" date="2023-08" db="EMBL/GenBank/DDBJ databases">
        <authorList>
            <person name="Sun Q."/>
            <person name="Zhou Y."/>
        </authorList>
    </citation>
    <scope>NUCLEOTIDE SEQUENCE</scope>
    <source>
        <strain evidence="4">CGMCC 1.8884</strain>
        <strain evidence="3">CGMCC 1.8885</strain>
    </source>
</reference>
<reference evidence="4" key="1">
    <citation type="journal article" date="2014" name="Int. J. Syst. Evol. Microbiol.">
        <title>Complete genome of a new Firmicutes species belonging to the dominant human colonic microbiota ('Ruminococcus bicirculans') reveals two chromosomes and a selective capacity to utilize plant glucans.</title>
        <authorList>
            <consortium name="NISC Comparative Sequencing Program"/>
            <person name="Wegmann U."/>
            <person name="Louis P."/>
            <person name="Goesmann A."/>
            <person name="Henrissat B."/>
            <person name="Duncan S.H."/>
            <person name="Flint H.J."/>
        </authorList>
    </citation>
    <scope>NUCLEOTIDE SEQUENCE</scope>
    <source>
        <strain evidence="4">CGMCC 1.8884</strain>
    </source>
</reference>
<dbReference type="RefSeq" id="WP_017871650.1">
    <property type="nucleotide sequence ID" value="NZ_BMLZ01000029.1"/>
</dbReference>
<organism evidence="3 6">
    <name type="scientific">Deinococcus wulumuqiensis</name>
    <dbReference type="NCBI Taxonomy" id="980427"/>
    <lineage>
        <taxon>Bacteria</taxon>
        <taxon>Thermotogati</taxon>
        <taxon>Deinococcota</taxon>
        <taxon>Deinococci</taxon>
        <taxon>Deinococcales</taxon>
        <taxon>Deinococcaceae</taxon>
        <taxon>Deinococcus</taxon>
    </lineage>
</organism>
<sequence length="140" mass="15079">MRGLRLMRGLWLLLPLLLTACQDREARAQNAELSRRVAALEAEVQALRKDRASPPALTPPADAAAVTARAAARNCATQLARTLEDYRRGSLEGRYPGAAEVSLPPPCQNQTVRWQTRTAQAYAFSVVGEDGQVLAGGEGP</sequence>
<dbReference type="GeneID" id="59165657"/>
<evidence type="ECO:0008006" key="7">
    <source>
        <dbReference type="Google" id="ProtNLM"/>
    </source>
</evidence>
<proteinExistence type="predicted"/>
<dbReference type="Proteomes" id="UP000652720">
    <property type="component" value="Unassembled WGS sequence"/>
</dbReference>
<name>A0AAV4KBG3_9DEIO</name>
<reference evidence="3" key="2">
    <citation type="journal article" date="2014" name="Int. J. Syst. Evol. Microbiol.">
        <title>Complete genome sequence of Corynebacterium casei LMG S-19264T (=DSM 44701T), isolated from a smear-ripened cheese.</title>
        <authorList>
            <consortium name="US DOE Joint Genome Institute (JGI-PGF)"/>
            <person name="Walter F."/>
            <person name="Albersmeier A."/>
            <person name="Kalinowski J."/>
            <person name="Ruckert C."/>
        </authorList>
    </citation>
    <scope>NUCLEOTIDE SEQUENCE</scope>
    <source>
        <strain evidence="3">CGMCC 1.8885</strain>
    </source>
</reference>
<feature type="chain" id="PRO_5043999871" description="Lipoprotein" evidence="2">
    <location>
        <begin position="21"/>
        <end position="140"/>
    </location>
</feature>
<evidence type="ECO:0000256" key="1">
    <source>
        <dbReference type="SAM" id="Coils"/>
    </source>
</evidence>
<comment type="caution">
    <text evidence="3">The sequence shown here is derived from an EMBL/GenBank/DDBJ whole genome shotgun (WGS) entry which is preliminary data.</text>
</comment>
<evidence type="ECO:0000313" key="5">
    <source>
        <dbReference type="Proteomes" id="UP000630135"/>
    </source>
</evidence>
<evidence type="ECO:0000256" key="2">
    <source>
        <dbReference type="SAM" id="SignalP"/>
    </source>
</evidence>
<keyword evidence="2" id="KW-0732">Signal</keyword>
<evidence type="ECO:0000313" key="3">
    <source>
        <dbReference type="EMBL" id="GGI89331.1"/>
    </source>
</evidence>
<protein>
    <recommendedName>
        <fullName evidence="7">Lipoprotein</fullName>
    </recommendedName>
</protein>
<evidence type="ECO:0000313" key="6">
    <source>
        <dbReference type="Proteomes" id="UP000652720"/>
    </source>
</evidence>
<keyword evidence="5" id="KW-1185">Reference proteome</keyword>
<accession>A0AAV4KBG3</accession>
<dbReference type="EMBL" id="BMMA01000028">
    <property type="protein sequence ID" value="GGI89331.1"/>
    <property type="molecule type" value="Genomic_DNA"/>
</dbReference>
<gene>
    <name evidence="4" type="ORF">GCM10008021_21510</name>
    <name evidence="3" type="ORF">GCM10010914_24560</name>
</gene>
<feature type="signal peptide" evidence="2">
    <location>
        <begin position="1"/>
        <end position="20"/>
    </location>
</feature>
<keyword evidence="1" id="KW-0175">Coiled coil</keyword>
<evidence type="ECO:0000313" key="4">
    <source>
        <dbReference type="EMBL" id="GGP30500.1"/>
    </source>
</evidence>
<feature type="coiled-coil region" evidence="1">
    <location>
        <begin position="23"/>
        <end position="50"/>
    </location>
</feature>
<reference evidence="5" key="3">
    <citation type="journal article" date="2019" name="Int. J. Syst. Evol. Microbiol.">
        <title>The Global Catalogue of Microorganisms (GCM) 10K type strain sequencing project: providing services to taxonomists for standard genome sequencing and annotation.</title>
        <authorList>
            <consortium name="The Broad Institute Genomics Platform"/>
            <consortium name="The Broad Institute Genome Sequencing Center for Infectious Disease"/>
            <person name="Wu L."/>
            <person name="Ma J."/>
        </authorList>
    </citation>
    <scope>NUCLEOTIDE SEQUENCE [LARGE SCALE GENOMIC DNA]</scope>
    <source>
        <strain evidence="5">CGMCC 1.8884</strain>
    </source>
</reference>